<protein>
    <submittedName>
        <fullName evidence="1">Uncharacterized protein</fullName>
    </submittedName>
</protein>
<proteinExistence type="predicted"/>
<sequence length="91" mass="9377">MERENRLAREWGGGVAPKTTVTDKFLASGKAGALIYPLSAARSGVKVSAKHLSAQLGGRAAAMGLDKVLVLQKGAEAPAKVRRKPAGRPGA</sequence>
<dbReference type="EMBL" id="BPLQ01007521">
    <property type="protein sequence ID" value="GIY30626.1"/>
    <property type="molecule type" value="Genomic_DNA"/>
</dbReference>
<accession>A0AAV4SDA1</accession>
<keyword evidence="2" id="KW-1185">Reference proteome</keyword>
<comment type="caution">
    <text evidence="1">The sequence shown here is derived from an EMBL/GenBank/DDBJ whole genome shotgun (WGS) entry which is preliminary data.</text>
</comment>
<dbReference type="AlphaFoldDB" id="A0AAV4SDA1"/>
<evidence type="ECO:0000313" key="2">
    <source>
        <dbReference type="Proteomes" id="UP001054837"/>
    </source>
</evidence>
<organism evidence="1 2">
    <name type="scientific">Caerostris darwini</name>
    <dbReference type="NCBI Taxonomy" id="1538125"/>
    <lineage>
        <taxon>Eukaryota</taxon>
        <taxon>Metazoa</taxon>
        <taxon>Ecdysozoa</taxon>
        <taxon>Arthropoda</taxon>
        <taxon>Chelicerata</taxon>
        <taxon>Arachnida</taxon>
        <taxon>Araneae</taxon>
        <taxon>Araneomorphae</taxon>
        <taxon>Entelegynae</taxon>
        <taxon>Araneoidea</taxon>
        <taxon>Araneidae</taxon>
        <taxon>Caerostris</taxon>
    </lineage>
</organism>
<name>A0AAV4SDA1_9ARAC</name>
<dbReference type="Proteomes" id="UP001054837">
    <property type="component" value="Unassembled WGS sequence"/>
</dbReference>
<evidence type="ECO:0000313" key="1">
    <source>
        <dbReference type="EMBL" id="GIY30626.1"/>
    </source>
</evidence>
<gene>
    <name evidence="1" type="ORF">CDAR_461301</name>
</gene>
<reference evidence="1 2" key="1">
    <citation type="submission" date="2021-06" db="EMBL/GenBank/DDBJ databases">
        <title>Caerostris darwini draft genome.</title>
        <authorList>
            <person name="Kono N."/>
            <person name="Arakawa K."/>
        </authorList>
    </citation>
    <scope>NUCLEOTIDE SEQUENCE [LARGE SCALE GENOMIC DNA]</scope>
</reference>